<evidence type="ECO:0000256" key="1">
    <source>
        <dbReference type="PROSITE-ProRule" id="PRU00169"/>
    </source>
</evidence>
<dbReference type="PANTHER" id="PTHR44520">
    <property type="entry name" value="RESPONSE REGULATOR RCP1-RELATED"/>
    <property type="match status" value="1"/>
</dbReference>
<evidence type="ECO:0000313" key="4">
    <source>
        <dbReference type="Proteomes" id="UP000198876"/>
    </source>
</evidence>
<sequence>MSEATPVEILLVEDNPGDVRLTREAFKDGCIENALHVAGDGVEALDFLYQRGDHEDAPRPDIVLLDLNLPRKNGDEILEEIRNDPDLKRIPVIVLTSSTTHEDVVNSYDLSANAYLTKPVDPDEFMDTVRVLEEFWFSIVRLPDHDE</sequence>
<dbReference type="PROSITE" id="PS50110">
    <property type="entry name" value="RESPONSE_REGULATORY"/>
    <property type="match status" value="1"/>
</dbReference>
<dbReference type="Pfam" id="PF00072">
    <property type="entry name" value="Response_reg"/>
    <property type="match status" value="1"/>
</dbReference>
<keyword evidence="1" id="KW-0597">Phosphoprotein</keyword>
<dbReference type="Proteomes" id="UP000198876">
    <property type="component" value="Unassembled WGS sequence"/>
</dbReference>
<dbReference type="GO" id="GO:0000160">
    <property type="term" value="P:phosphorelay signal transduction system"/>
    <property type="evidence" value="ECO:0007669"/>
    <property type="project" value="InterPro"/>
</dbReference>
<dbReference type="InterPro" id="IPR001789">
    <property type="entry name" value="Sig_transdc_resp-reg_receiver"/>
</dbReference>
<keyword evidence="4" id="KW-1185">Reference proteome</keyword>
<dbReference type="PANTHER" id="PTHR44520:SF2">
    <property type="entry name" value="RESPONSE REGULATOR RCP1"/>
    <property type="match status" value="1"/>
</dbReference>
<evidence type="ECO:0000259" key="2">
    <source>
        <dbReference type="PROSITE" id="PS50110"/>
    </source>
</evidence>
<dbReference type="CDD" id="cd17557">
    <property type="entry name" value="REC_Rcp-like"/>
    <property type="match status" value="1"/>
</dbReference>
<gene>
    <name evidence="3" type="ORF">SAMN04488063_2508</name>
</gene>
<feature type="modified residue" description="4-aspartylphosphate" evidence="1">
    <location>
        <position position="66"/>
    </location>
</feature>
<dbReference type="SUPFAM" id="SSF52172">
    <property type="entry name" value="CheY-like"/>
    <property type="match status" value="1"/>
</dbReference>
<feature type="domain" description="Response regulatory" evidence="2">
    <location>
        <begin position="8"/>
        <end position="133"/>
    </location>
</feature>
<evidence type="ECO:0000313" key="3">
    <source>
        <dbReference type="EMBL" id="SFG58846.1"/>
    </source>
</evidence>
<dbReference type="RefSeq" id="WP_092892656.1">
    <property type="nucleotide sequence ID" value="NZ_FOOQ01000002.1"/>
</dbReference>
<proteinExistence type="predicted"/>
<reference evidence="4" key="1">
    <citation type="submission" date="2016-10" db="EMBL/GenBank/DDBJ databases">
        <authorList>
            <person name="Varghese N."/>
            <person name="Submissions S."/>
        </authorList>
    </citation>
    <scope>NUCLEOTIDE SEQUENCE [LARGE SCALE GENOMIC DNA]</scope>
    <source>
        <strain evidence="4">CGMCC 1.7739</strain>
    </source>
</reference>
<organism evidence="3 4">
    <name type="scientific">Halopelagius inordinatus</name>
    <dbReference type="NCBI Taxonomy" id="553467"/>
    <lineage>
        <taxon>Archaea</taxon>
        <taxon>Methanobacteriati</taxon>
        <taxon>Methanobacteriota</taxon>
        <taxon>Stenosarchaea group</taxon>
        <taxon>Halobacteria</taxon>
        <taxon>Halobacteriales</taxon>
        <taxon>Haloferacaceae</taxon>
    </lineage>
</organism>
<dbReference type="EMBL" id="FOOQ01000002">
    <property type="protein sequence ID" value="SFG58846.1"/>
    <property type="molecule type" value="Genomic_DNA"/>
</dbReference>
<dbReference type="OrthoDB" id="9652at2157"/>
<dbReference type="SMART" id="SM00448">
    <property type="entry name" value="REC"/>
    <property type="match status" value="1"/>
</dbReference>
<dbReference type="AlphaFoldDB" id="A0A1I2T8G2"/>
<dbReference type="Gene3D" id="3.40.50.2300">
    <property type="match status" value="1"/>
</dbReference>
<dbReference type="InterPro" id="IPR052893">
    <property type="entry name" value="TCS_response_regulator"/>
</dbReference>
<protein>
    <submittedName>
        <fullName evidence="3">Response regulator receiver domain-containing protein</fullName>
    </submittedName>
</protein>
<dbReference type="InterPro" id="IPR011006">
    <property type="entry name" value="CheY-like_superfamily"/>
</dbReference>
<name>A0A1I2T8G2_9EURY</name>
<dbReference type="STRING" id="553467.SAMN04488063_2508"/>
<accession>A0A1I2T8G2</accession>